<proteinExistence type="predicted"/>
<reference evidence="1" key="1">
    <citation type="journal article" date="2015" name="Nature">
        <title>Complex archaea that bridge the gap between prokaryotes and eukaryotes.</title>
        <authorList>
            <person name="Spang A."/>
            <person name="Saw J.H."/>
            <person name="Jorgensen S.L."/>
            <person name="Zaremba-Niedzwiedzka K."/>
            <person name="Martijn J."/>
            <person name="Lind A.E."/>
            <person name="van Eijk R."/>
            <person name="Schleper C."/>
            <person name="Guy L."/>
            <person name="Ettema T.J."/>
        </authorList>
    </citation>
    <scope>NUCLEOTIDE SEQUENCE</scope>
</reference>
<protein>
    <recommendedName>
        <fullName evidence="2">Leucine-rich repeat domain-containing protein</fullName>
    </recommendedName>
</protein>
<gene>
    <name evidence="1" type="ORF">LCGC14_1225280</name>
</gene>
<dbReference type="SUPFAM" id="SSF52058">
    <property type="entry name" value="L domain-like"/>
    <property type="match status" value="1"/>
</dbReference>
<sequence length="65" mass="7432">MTIPNSIGDMLMLKSLNLSNNKLKNKPKTIENLYSLKSLNIKANHWITIPENMKKLEPKGLELIL</sequence>
<comment type="caution">
    <text evidence="1">The sequence shown here is derived from an EMBL/GenBank/DDBJ whole genome shotgun (WGS) entry which is preliminary data.</text>
</comment>
<organism evidence="1">
    <name type="scientific">marine sediment metagenome</name>
    <dbReference type="NCBI Taxonomy" id="412755"/>
    <lineage>
        <taxon>unclassified sequences</taxon>
        <taxon>metagenomes</taxon>
        <taxon>ecological metagenomes</taxon>
    </lineage>
</organism>
<name>A0A0F9LXD2_9ZZZZ</name>
<evidence type="ECO:0008006" key="2">
    <source>
        <dbReference type="Google" id="ProtNLM"/>
    </source>
</evidence>
<dbReference type="EMBL" id="LAZR01006490">
    <property type="protein sequence ID" value="KKM91766.1"/>
    <property type="molecule type" value="Genomic_DNA"/>
</dbReference>
<dbReference type="InterPro" id="IPR001611">
    <property type="entry name" value="Leu-rich_rpt"/>
</dbReference>
<accession>A0A0F9LXD2</accession>
<dbReference type="InterPro" id="IPR032675">
    <property type="entry name" value="LRR_dom_sf"/>
</dbReference>
<dbReference type="Pfam" id="PF00560">
    <property type="entry name" value="LRR_1"/>
    <property type="match status" value="1"/>
</dbReference>
<dbReference type="AlphaFoldDB" id="A0A0F9LXD2"/>
<dbReference type="Gene3D" id="3.80.10.10">
    <property type="entry name" value="Ribonuclease Inhibitor"/>
    <property type="match status" value="1"/>
</dbReference>
<evidence type="ECO:0000313" key="1">
    <source>
        <dbReference type="EMBL" id="KKM91766.1"/>
    </source>
</evidence>